<organism evidence="2 3">
    <name type="scientific">Morganella morganii</name>
    <name type="common">Proteus morganii</name>
    <dbReference type="NCBI Taxonomy" id="582"/>
    <lineage>
        <taxon>Bacteria</taxon>
        <taxon>Pseudomonadati</taxon>
        <taxon>Pseudomonadota</taxon>
        <taxon>Gammaproteobacteria</taxon>
        <taxon>Enterobacterales</taxon>
        <taxon>Morganellaceae</taxon>
        <taxon>Morganella</taxon>
    </lineage>
</organism>
<name>A0A433ZYB3_MORMO</name>
<evidence type="ECO:0000259" key="1">
    <source>
        <dbReference type="Pfam" id="PF21882"/>
    </source>
</evidence>
<dbReference type="EMBL" id="NRQY01000001">
    <property type="protein sequence ID" value="RUT67102.1"/>
    <property type="molecule type" value="Genomic_DNA"/>
</dbReference>
<evidence type="ECO:0000313" key="3">
    <source>
        <dbReference type="Proteomes" id="UP000286908"/>
    </source>
</evidence>
<comment type="caution">
    <text evidence="2">The sequence shown here is derived from an EMBL/GenBank/DDBJ whole genome shotgun (WGS) entry which is preliminary data.</text>
</comment>
<dbReference type="Pfam" id="PF21882">
    <property type="entry name" value="Gp53-like_C"/>
    <property type="match status" value="1"/>
</dbReference>
<dbReference type="Proteomes" id="UP000286908">
    <property type="component" value="Unassembled WGS sequence"/>
</dbReference>
<accession>A0A433ZYB3</accession>
<gene>
    <name evidence="2" type="ORF">CKG00_12525</name>
</gene>
<evidence type="ECO:0000313" key="2">
    <source>
        <dbReference type="EMBL" id="RUT67102.1"/>
    </source>
</evidence>
<protein>
    <recommendedName>
        <fullName evidence="1">Putative tail fiber protein gp53-like C-terminal domain-containing protein</fullName>
    </recommendedName>
</protein>
<proteinExistence type="predicted"/>
<dbReference type="AlphaFoldDB" id="A0A433ZYB3"/>
<dbReference type="OrthoDB" id="5691094at2"/>
<reference evidence="2 3" key="1">
    <citation type="submission" date="2017-08" db="EMBL/GenBank/DDBJ databases">
        <title>Draft genome sequence of pheromone producing symbiont Morganella morganii, of the female New Zealand grass grub Costelytra giveni.</title>
        <authorList>
            <person name="Laugraud A."/>
            <person name="Young S.D."/>
            <person name="Hurst M.H."/>
        </authorList>
    </citation>
    <scope>NUCLEOTIDE SEQUENCE [LARGE SCALE GENOMIC DNA]</scope>
    <source>
        <strain evidence="2 3">MMsCG</strain>
    </source>
</reference>
<dbReference type="Gene3D" id="2.60.40.3940">
    <property type="match status" value="1"/>
</dbReference>
<feature type="domain" description="Putative tail fiber protein gp53-like C-terminal" evidence="1">
    <location>
        <begin position="254"/>
        <end position="338"/>
    </location>
</feature>
<dbReference type="InterPro" id="IPR054075">
    <property type="entry name" value="Gp53-like_C"/>
</dbReference>
<sequence length="342" mass="35730">MQNLMPPIDTTDHAFHDGDPTTGQLGTIVTAAWLNDVQGATRDIQAEIIAVLTKAGIQPNPQKQNQLAEAISQIIGSGGYATSGDLTLGLSKKIDKADIAQQLGNDTTKVPSLHLVATELGKKASIADANSKLAKDKNGADIPDKDAFIENLGLPEKYQPIGTYADGKVFKALAGDGASITELSGKYLLALKEDGTVGLYSKESGGFLWAVVRGALAQITGQDAGLIMSQKAITDALNLLTPLSSFTSGAGWIRFPDGTIIQQGVSIAGQLTYPTTIQFPIPFTSVPTVIACFDSASNKATDCPSFATSQGWNPLANFFLMSSRTSGGESAGANWIAIAKGK</sequence>